<evidence type="ECO:0000313" key="2">
    <source>
        <dbReference type="EMBL" id="TCO24225.1"/>
    </source>
</evidence>
<gene>
    <name evidence="2" type="ORF">EV644_105258</name>
</gene>
<keyword evidence="3" id="KW-1185">Reference proteome</keyword>
<sequence>MRELSVDMFSTVDGYGGGGPQSAPYWGYGAPGLYDWVNQQLAQDHVMLMGATTYREMSEIVATDADPSFDRMAELPKLVFSKTLIPPLSWANTTIIEEPVETAVPALKAMDDGLPMRTIGSPSLIRSLFQLDLVDRLRIMVFPTIHGTSGEGPVFTDLPDVTLDLVGTTVLDDRLVLLDYRVGERLEPRTDDQAGQ</sequence>
<dbReference type="Gene3D" id="3.40.430.10">
    <property type="entry name" value="Dihydrofolate Reductase, subunit A"/>
    <property type="match status" value="1"/>
</dbReference>
<evidence type="ECO:0000313" key="3">
    <source>
        <dbReference type="Proteomes" id="UP000295818"/>
    </source>
</evidence>
<proteinExistence type="predicted"/>
<evidence type="ECO:0000259" key="1">
    <source>
        <dbReference type="Pfam" id="PF01872"/>
    </source>
</evidence>
<dbReference type="Proteomes" id="UP000295818">
    <property type="component" value="Unassembled WGS sequence"/>
</dbReference>
<dbReference type="InterPro" id="IPR002734">
    <property type="entry name" value="RibDG_C"/>
</dbReference>
<comment type="caution">
    <text evidence="2">The sequence shown here is derived from an EMBL/GenBank/DDBJ whole genome shotgun (WGS) entry which is preliminary data.</text>
</comment>
<dbReference type="EMBL" id="SLWM01000005">
    <property type="protein sequence ID" value="TCO24225.1"/>
    <property type="molecule type" value="Genomic_DNA"/>
</dbReference>
<name>A0ABY2BLE9_9ACTN</name>
<dbReference type="RefSeq" id="WP_132189169.1">
    <property type="nucleotide sequence ID" value="NZ_SLWM01000005.1"/>
</dbReference>
<feature type="domain" description="Bacterial bifunctional deaminase-reductase C-terminal" evidence="1">
    <location>
        <begin position="5"/>
        <end position="176"/>
    </location>
</feature>
<protein>
    <submittedName>
        <fullName evidence="2">Dihydrofolate reductase</fullName>
    </submittedName>
</protein>
<dbReference type="Pfam" id="PF01872">
    <property type="entry name" value="RibD_C"/>
    <property type="match status" value="1"/>
</dbReference>
<dbReference type="InterPro" id="IPR024072">
    <property type="entry name" value="DHFR-like_dom_sf"/>
</dbReference>
<organism evidence="2 3">
    <name type="scientific">Kribbella orskensis</name>
    <dbReference type="NCBI Taxonomy" id="2512216"/>
    <lineage>
        <taxon>Bacteria</taxon>
        <taxon>Bacillati</taxon>
        <taxon>Actinomycetota</taxon>
        <taxon>Actinomycetes</taxon>
        <taxon>Propionibacteriales</taxon>
        <taxon>Kribbellaceae</taxon>
        <taxon>Kribbella</taxon>
    </lineage>
</organism>
<dbReference type="SUPFAM" id="SSF53597">
    <property type="entry name" value="Dihydrofolate reductase-like"/>
    <property type="match status" value="1"/>
</dbReference>
<reference evidence="2 3" key="1">
    <citation type="journal article" date="2015" name="Stand. Genomic Sci.">
        <title>Genomic Encyclopedia of Bacterial and Archaeal Type Strains, Phase III: the genomes of soil and plant-associated and newly described type strains.</title>
        <authorList>
            <person name="Whitman W.B."/>
            <person name="Woyke T."/>
            <person name="Klenk H.P."/>
            <person name="Zhou Y."/>
            <person name="Lilburn T.G."/>
            <person name="Beck B.J."/>
            <person name="De Vos P."/>
            <person name="Vandamme P."/>
            <person name="Eisen J.A."/>
            <person name="Garrity G."/>
            <person name="Hugenholtz P."/>
            <person name="Kyrpides N.C."/>
        </authorList>
    </citation>
    <scope>NUCLEOTIDE SEQUENCE [LARGE SCALE GENOMIC DNA]</scope>
    <source>
        <strain evidence="2 3">VKM Ac-2538</strain>
    </source>
</reference>
<accession>A0ABY2BLE9</accession>